<name>A0A285UT59_9BACL</name>
<dbReference type="PANTHER" id="PTHR43415">
    <property type="entry name" value="SPERMIDINE N(1)-ACETYLTRANSFERASE"/>
    <property type="match status" value="1"/>
</dbReference>
<keyword evidence="2" id="KW-0808">Transferase</keyword>
<proteinExistence type="predicted"/>
<organism evidence="2 3">
    <name type="scientific">Ureibacillus acetophenoni</name>
    <dbReference type="NCBI Taxonomy" id="614649"/>
    <lineage>
        <taxon>Bacteria</taxon>
        <taxon>Bacillati</taxon>
        <taxon>Bacillota</taxon>
        <taxon>Bacilli</taxon>
        <taxon>Bacillales</taxon>
        <taxon>Caryophanaceae</taxon>
        <taxon>Ureibacillus</taxon>
    </lineage>
</organism>
<dbReference type="PANTHER" id="PTHR43415:SF3">
    <property type="entry name" value="GNAT-FAMILY ACETYLTRANSFERASE"/>
    <property type="match status" value="1"/>
</dbReference>
<dbReference type="Gene3D" id="3.40.630.30">
    <property type="match status" value="1"/>
</dbReference>
<evidence type="ECO:0000313" key="2">
    <source>
        <dbReference type="EMBL" id="SOC44568.1"/>
    </source>
</evidence>
<dbReference type="EMBL" id="OBQC01000021">
    <property type="protein sequence ID" value="SOC44568.1"/>
    <property type="molecule type" value="Genomic_DNA"/>
</dbReference>
<keyword evidence="3" id="KW-1185">Reference proteome</keyword>
<sequence length="165" mass="18686">MLIRHIQIEDAENLINLIKEVEATSDFMLMEPGERKTTPEQQAKQLERIAQQNNANILVAKKNDMLIGYMFVLGGTTQKNKHSAYIVIGILNDYRGQGVGTALFRHAEEWARSKHITRLELTAVTENAAGVALYKKSGFEIEGVKRNSLKINGNYVDEYYMSKLL</sequence>
<evidence type="ECO:0000313" key="3">
    <source>
        <dbReference type="Proteomes" id="UP000219252"/>
    </source>
</evidence>
<dbReference type="CDD" id="cd04301">
    <property type="entry name" value="NAT_SF"/>
    <property type="match status" value="1"/>
</dbReference>
<dbReference type="Pfam" id="PF00583">
    <property type="entry name" value="Acetyltransf_1"/>
    <property type="match status" value="1"/>
</dbReference>
<evidence type="ECO:0000259" key="1">
    <source>
        <dbReference type="PROSITE" id="PS51186"/>
    </source>
</evidence>
<dbReference type="RefSeq" id="WP_097151153.1">
    <property type="nucleotide sequence ID" value="NZ_OBQC01000021.1"/>
</dbReference>
<dbReference type="OrthoDB" id="9773249at2"/>
<dbReference type="InterPro" id="IPR000182">
    <property type="entry name" value="GNAT_dom"/>
</dbReference>
<dbReference type="SUPFAM" id="SSF55729">
    <property type="entry name" value="Acyl-CoA N-acyltransferases (Nat)"/>
    <property type="match status" value="1"/>
</dbReference>
<reference evidence="3" key="1">
    <citation type="submission" date="2017-08" db="EMBL/GenBank/DDBJ databases">
        <authorList>
            <person name="Varghese N."/>
            <person name="Submissions S."/>
        </authorList>
    </citation>
    <scope>NUCLEOTIDE SEQUENCE [LARGE SCALE GENOMIC DNA]</scope>
    <source>
        <strain evidence="3">JC23</strain>
    </source>
</reference>
<gene>
    <name evidence="2" type="ORF">SAMN05877842_12137</name>
</gene>
<dbReference type="PROSITE" id="PS51186">
    <property type="entry name" value="GNAT"/>
    <property type="match status" value="1"/>
</dbReference>
<dbReference type="InterPro" id="IPR016181">
    <property type="entry name" value="Acyl_CoA_acyltransferase"/>
</dbReference>
<dbReference type="GO" id="GO:0016747">
    <property type="term" value="F:acyltransferase activity, transferring groups other than amino-acyl groups"/>
    <property type="evidence" value="ECO:0007669"/>
    <property type="project" value="InterPro"/>
</dbReference>
<protein>
    <submittedName>
        <fullName evidence="2">RimJ/RimL family protein N-acetyltransferase</fullName>
    </submittedName>
</protein>
<feature type="domain" description="N-acetyltransferase" evidence="1">
    <location>
        <begin position="16"/>
        <end position="165"/>
    </location>
</feature>
<accession>A0A285UT59</accession>
<dbReference type="PIRSF" id="PIRSF037663">
    <property type="entry name" value="Acetyltransf_GNAT_prd"/>
    <property type="match status" value="1"/>
</dbReference>
<dbReference type="AlphaFoldDB" id="A0A285UT59"/>
<dbReference type="InterPro" id="IPR017255">
    <property type="entry name" value="AcTrfase_GNAT_prd"/>
</dbReference>
<dbReference type="Proteomes" id="UP000219252">
    <property type="component" value="Unassembled WGS sequence"/>
</dbReference>